<dbReference type="EMBL" id="CANHGI010000005">
    <property type="protein sequence ID" value="CAI5452935.1"/>
    <property type="molecule type" value="Genomic_DNA"/>
</dbReference>
<dbReference type="Proteomes" id="UP001152747">
    <property type="component" value="Unassembled WGS sequence"/>
</dbReference>
<protein>
    <submittedName>
        <fullName evidence="1">Uncharacterized protein</fullName>
    </submittedName>
</protein>
<evidence type="ECO:0000313" key="1">
    <source>
        <dbReference type="EMBL" id="CAI5452935.1"/>
    </source>
</evidence>
<organism evidence="1 2">
    <name type="scientific">Caenorhabditis angaria</name>
    <dbReference type="NCBI Taxonomy" id="860376"/>
    <lineage>
        <taxon>Eukaryota</taxon>
        <taxon>Metazoa</taxon>
        <taxon>Ecdysozoa</taxon>
        <taxon>Nematoda</taxon>
        <taxon>Chromadorea</taxon>
        <taxon>Rhabditida</taxon>
        <taxon>Rhabditina</taxon>
        <taxon>Rhabditomorpha</taxon>
        <taxon>Rhabditoidea</taxon>
        <taxon>Rhabditidae</taxon>
        <taxon>Peloderinae</taxon>
        <taxon>Caenorhabditis</taxon>
    </lineage>
</organism>
<dbReference type="AlphaFoldDB" id="A0A9P1N6F4"/>
<proteinExistence type="predicted"/>
<accession>A0A9P1N6F4</accession>
<gene>
    <name evidence="1" type="ORF">CAMP_LOCUS15572</name>
</gene>
<reference evidence="1" key="1">
    <citation type="submission" date="2022-11" db="EMBL/GenBank/DDBJ databases">
        <authorList>
            <person name="Kikuchi T."/>
        </authorList>
    </citation>
    <scope>NUCLEOTIDE SEQUENCE</scope>
    <source>
        <strain evidence="1">PS1010</strain>
    </source>
</reference>
<sequence>MSRMKRTRKKRTTVRAHSKIQRNVTIDEEESASGIDPIFQPAEQGVRKTLSWILKTQNQPGGLIDAYSKIMDKVPNNMEFAQGSKGENSKRRYQMF</sequence>
<evidence type="ECO:0000313" key="2">
    <source>
        <dbReference type="Proteomes" id="UP001152747"/>
    </source>
</evidence>
<keyword evidence="2" id="KW-1185">Reference proteome</keyword>
<name>A0A9P1N6F4_9PELO</name>
<comment type="caution">
    <text evidence="1">The sequence shown here is derived from an EMBL/GenBank/DDBJ whole genome shotgun (WGS) entry which is preliminary data.</text>
</comment>